<name>A0A2N7VDI1_9BURK</name>
<accession>A0A2N7VDI1</accession>
<sequence length="256" mass="28093">MSFQSMVHRLNPKHYPRDYRVATIVEGRETTIDDRRIHIAANSTTAVLQTQPGGTGTPWVPAAPAASVTQAQMVQFVRFIEDGSFTPGSYRDVIYNAQWRAFYNVAARALQYIDPSNTPTIKPAVDSVPCFDCELVLPTRNITIDHQRPQEGNPVEATCKLFRALGLTKGDPDGPKGDGVRNVHMGNVGGVAGRANAPLRKKYTLNNVGQIYFTIADWGGFVDSGDLDKACLHHVVNLRPLCNACNTSNRNVAHYA</sequence>
<evidence type="ECO:0000313" key="1">
    <source>
        <dbReference type="EMBL" id="PMS15220.1"/>
    </source>
</evidence>
<reference evidence="1 2" key="1">
    <citation type="submission" date="2018-01" db="EMBL/GenBank/DDBJ databases">
        <title>Whole genome analyses suggest that Burkholderia sensu lato contains two further novel genera in the rhizoxinica-symbiotica group Mycetohabitans gen. nov., and Trinickia gen. nov.: implications for the evolution of diazotrophy and nodulation in the Burkholderiaceae.</title>
        <authorList>
            <person name="Estrada-de los Santos P."/>
            <person name="Palmer M."/>
            <person name="Chavez-Ramirez B."/>
            <person name="Beukes C."/>
            <person name="Steenkamp E.T."/>
            <person name="Hirsch A.M."/>
            <person name="Manyaka P."/>
            <person name="Maluk M."/>
            <person name="Lafos M."/>
            <person name="Crook M."/>
            <person name="Gross E."/>
            <person name="Simon M.F."/>
            <person name="Bueno dos Reis Junior F."/>
            <person name="Poole P.S."/>
            <person name="Venter S.N."/>
            <person name="James E.K."/>
        </authorList>
    </citation>
    <scope>NUCLEOTIDE SEQUENCE [LARGE SCALE GENOMIC DNA]</scope>
    <source>
        <strain evidence="1 2">GIMN1.004</strain>
    </source>
</reference>
<gene>
    <name evidence="1" type="ORF">C0Z18_28305</name>
</gene>
<protein>
    <submittedName>
        <fullName evidence="1">Uncharacterized protein</fullName>
    </submittedName>
</protein>
<organism evidence="1 2">
    <name type="scientific">Trinickia dabaoshanensis</name>
    <dbReference type="NCBI Taxonomy" id="564714"/>
    <lineage>
        <taxon>Bacteria</taxon>
        <taxon>Pseudomonadati</taxon>
        <taxon>Pseudomonadota</taxon>
        <taxon>Betaproteobacteria</taxon>
        <taxon>Burkholderiales</taxon>
        <taxon>Burkholderiaceae</taxon>
        <taxon>Trinickia</taxon>
    </lineage>
</organism>
<proteinExistence type="predicted"/>
<comment type="caution">
    <text evidence="1">The sequence shown here is derived from an EMBL/GenBank/DDBJ whole genome shotgun (WGS) entry which is preliminary data.</text>
</comment>
<keyword evidence="2" id="KW-1185">Reference proteome</keyword>
<dbReference type="EMBL" id="PNYA01000034">
    <property type="protein sequence ID" value="PMS15220.1"/>
    <property type="molecule type" value="Genomic_DNA"/>
</dbReference>
<dbReference type="AlphaFoldDB" id="A0A2N7VDI1"/>
<dbReference type="Proteomes" id="UP000235616">
    <property type="component" value="Unassembled WGS sequence"/>
</dbReference>
<evidence type="ECO:0000313" key="2">
    <source>
        <dbReference type="Proteomes" id="UP000235616"/>
    </source>
</evidence>